<comment type="subunit">
    <text evidence="8">Component of the lipopolysaccharide transport and assembly complex. The LptBFG transporter is composed of two ATP-binding proteins (LptB) and two transmembrane proteins (LptF and LptG).</text>
</comment>
<gene>
    <name evidence="10" type="primary">lptG</name>
    <name evidence="10" type="ORF">IPMB12_10215</name>
</gene>
<keyword evidence="11" id="KW-1185">Reference proteome</keyword>
<organism evidence="10 11">
    <name type="scientific">Zophobihabitans entericus</name>
    <dbReference type="NCBI Taxonomy" id="1635327"/>
    <lineage>
        <taxon>Bacteria</taxon>
        <taxon>Pseudomonadati</taxon>
        <taxon>Pseudomonadota</taxon>
        <taxon>Gammaproteobacteria</taxon>
        <taxon>Orbales</taxon>
        <taxon>Orbaceae</taxon>
        <taxon>Zophobihabitans</taxon>
    </lineage>
</organism>
<reference evidence="10 11" key="1">
    <citation type="submission" date="2020-03" db="EMBL/GenBank/DDBJ databases">
        <title>Complete genome sequence of Orbus sp. IPMB12 (BCRC 80908).</title>
        <authorList>
            <person name="Lo W.-S."/>
            <person name="Chang T.-H."/>
            <person name="Kuo C.-H."/>
        </authorList>
    </citation>
    <scope>NUCLEOTIDE SEQUENCE [LARGE SCALE GENOMIC DNA]</scope>
    <source>
        <strain evidence="10 11">IPMB12</strain>
    </source>
</reference>
<evidence type="ECO:0000256" key="4">
    <source>
        <dbReference type="ARBA" id="ARBA00022475"/>
    </source>
</evidence>
<feature type="transmembrane region" description="Helical" evidence="9">
    <location>
        <begin position="102"/>
        <end position="122"/>
    </location>
</feature>
<feature type="transmembrane region" description="Helical" evidence="9">
    <location>
        <begin position="273"/>
        <end position="292"/>
    </location>
</feature>
<accession>A0A6G9ICR7</accession>
<dbReference type="KEGG" id="orb:IPMB12_10215"/>
<comment type="subcellular location">
    <subcellularLocation>
        <location evidence="2">Cell membrane</location>
        <topology evidence="2">Multi-pass membrane protein</topology>
    </subcellularLocation>
</comment>
<evidence type="ECO:0000256" key="3">
    <source>
        <dbReference type="ARBA" id="ARBA00007725"/>
    </source>
</evidence>
<evidence type="ECO:0000256" key="1">
    <source>
        <dbReference type="ARBA" id="ARBA00002265"/>
    </source>
</evidence>
<dbReference type="NCBIfam" id="TIGR04408">
    <property type="entry name" value="LptG_lptG"/>
    <property type="match status" value="1"/>
</dbReference>
<feature type="transmembrane region" description="Helical" evidence="9">
    <location>
        <begin position="328"/>
        <end position="350"/>
    </location>
</feature>
<evidence type="ECO:0000256" key="7">
    <source>
        <dbReference type="ARBA" id="ARBA00023136"/>
    </source>
</evidence>
<feature type="transmembrane region" description="Helical" evidence="9">
    <location>
        <begin position="299"/>
        <end position="316"/>
    </location>
</feature>
<keyword evidence="6 9" id="KW-1133">Transmembrane helix</keyword>
<evidence type="ECO:0000256" key="9">
    <source>
        <dbReference type="SAM" id="Phobius"/>
    </source>
</evidence>
<feature type="transmembrane region" description="Helical" evidence="9">
    <location>
        <begin position="12"/>
        <end position="34"/>
    </location>
</feature>
<dbReference type="InParanoid" id="A0A6G9ICR7"/>
<evidence type="ECO:0000256" key="5">
    <source>
        <dbReference type="ARBA" id="ARBA00022692"/>
    </source>
</evidence>
<protein>
    <submittedName>
        <fullName evidence="10">LPS export ABC transporter permease LptG</fullName>
    </submittedName>
</protein>
<dbReference type="InterPro" id="IPR030923">
    <property type="entry name" value="LptG"/>
</dbReference>
<keyword evidence="4" id="KW-1003">Cell membrane</keyword>
<dbReference type="PANTHER" id="PTHR33529">
    <property type="entry name" value="SLR0882 PROTEIN-RELATED"/>
    <property type="match status" value="1"/>
</dbReference>
<comment type="similarity">
    <text evidence="3">Belongs to the LptF/LptG family.</text>
</comment>
<dbReference type="AlphaFoldDB" id="A0A6G9ICR7"/>
<feature type="transmembrane region" description="Helical" evidence="9">
    <location>
        <begin position="63"/>
        <end position="81"/>
    </location>
</feature>
<evidence type="ECO:0000256" key="6">
    <source>
        <dbReference type="ARBA" id="ARBA00022989"/>
    </source>
</evidence>
<evidence type="ECO:0000256" key="8">
    <source>
        <dbReference type="ARBA" id="ARBA00026081"/>
    </source>
</evidence>
<dbReference type="EMBL" id="CP050253">
    <property type="protein sequence ID" value="QIQ22025.1"/>
    <property type="molecule type" value="Genomic_DNA"/>
</dbReference>
<dbReference type="GO" id="GO:0015920">
    <property type="term" value="P:lipopolysaccharide transport"/>
    <property type="evidence" value="ECO:0007669"/>
    <property type="project" value="TreeGrafter"/>
</dbReference>
<dbReference type="Pfam" id="PF03739">
    <property type="entry name" value="LptF_LptG"/>
    <property type="match status" value="1"/>
</dbReference>
<dbReference type="GO" id="GO:0043190">
    <property type="term" value="C:ATP-binding cassette (ABC) transporter complex"/>
    <property type="evidence" value="ECO:0007669"/>
    <property type="project" value="InterPro"/>
</dbReference>
<evidence type="ECO:0000313" key="11">
    <source>
        <dbReference type="Proteomes" id="UP000501168"/>
    </source>
</evidence>
<dbReference type="RefSeq" id="WP_166917322.1">
    <property type="nucleotide sequence ID" value="NZ_CP050253.1"/>
</dbReference>
<dbReference type="Proteomes" id="UP000501168">
    <property type="component" value="Chromosome"/>
</dbReference>
<dbReference type="GO" id="GO:0055085">
    <property type="term" value="P:transmembrane transport"/>
    <property type="evidence" value="ECO:0007669"/>
    <property type="project" value="InterPro"/>
</dbReference>
<comment type="function">
    <text evidence="1">Part of the ABC transporter complex LptBFG involved in the translocation of lipopolysaccharide (LPS) from the inner membrane to the outer membrane.</text>
</comment>
<evidence type="ECO:0000256" key="2">
    <source>
        <dbReference type="ARBA" id="ARBA00004651"/>
    </source>
</evidence>
<sequence>MFGILDRYLGKTILGTIGITLFMLVSLSGIIRFIDQLRKIKENYDALSAGLYALLMVPKDIELFFPMAALLGALIGLGMLASKSELVVMETAGFSRIKIAKAVMKTAIPLVLLTMAIGEWVAPIGEQTARSMRSERTYGSSIISSQGSVWAKDGSTFIHIGRVNSDNSVNNLNIYTVENDRLTKLTYAAYAYYKDRTWTMMQVEETDLSNPERVVGTSLLNKRWNTNVTPDKLSIVALDPDSLSASGLYEYTQYLESTGQDASNYKLLFWKKLLKPLSVAVMTLMALSFIFGPLRSVSMGARVLAGITGGFIFYVADSVFSQLSVVAGFNPIIGALLTSTVFLLISIFLLKKKR</sequence>
<evidence type="ECO:0000313" key="10">
    <source>
        <dbReference type="EMBL" id="QIQ22025.1"/>
    </source>
</evidence>
<proteinExistence type="inferred from homology"/>
<keyword evidence="5 9" id="KW-0812">Transmembrane</keyword>
<dbReference type="PANTHER" id="PTHR33529:SF2">
    <property type="entry name" value="LIPOPOLYSACCHARIDE EXPORT SYSTEM PERMEASE PROTEIN LPTG"/>
    <property type="match status" value="1"/>
</dbReference>
<name>A0A6G9ICR7_9GAMM</name>
<keyword evidence="7 9" id="KW-0472">Membrane</keyword>
<dbReference type="FunCoup" id="A0A6G9ICR7">
    <property type="interactions" value="212"/>
</dbReference>
<dbReference type="InterPro" id="IPR005495">
    <property type="entry name" value="LptG/LptF_permease"/>
</dbReference>